<evidence type="ECO:0000313" key="4">
    <source>
        <dbReference type="EMBL" id="KAF6745003.1"/>
    </source>
</evidence>
<dbReference type="Proteomes" id="UP000521943">
    <property type="component" value="Unassembled WGS sequence"/>
</dbReference>
<proteinExistence type="inferred from homology"/>
<dbReference type="SUPFAM" id="SSF54373">
    <property type="entry name" value="FAD-linked reductases, C-terminal domain"/>
    <property type="match status" value="1"/>
</dbReference>
<evidence type="ECO:0000256" key="1">
    <source>
        <dbReference type="ARBA" id="ARBA00034491"/>
    </source>
</evidence>
<feature type="region of interest" description="Disordered" evidence="3">
    <location>
        <begin position="81"/>
        <end position="102"/>
    </location>
</feature>
<evidence type="ECO:0000313" key="5">
    <source>
        <dbReference type="Proteomes" id="UP000521943"/>
    </source>
</evidence>
<dbReference type="Pfam" id="PF05160">
    <property type="entry name" value="DSS1_SEM1"/>
    <property type="match status" value="1"/>
</dbReference>
<comment type="subcellular location">
    <subcellularLocation>
        <location evidence="2">Nucleus</location>
    </subcellularLocation>
</comment>
<dbReference type="GO" id="GO:0008541">
    <property type="term" value="C:proteasome regulatory particle, lid subcomplex"/>
    <property type="evidence" value="ECO:0007669"/>
    <property type="project" value="UniProtKB-UniRule"/>
</dbReference>
<dbReference type="EMBL" id="JACGCI010000111">
    <property type="protein sequence ID" value="KAF6745003.1"/>
    <property type="molecule type" value="Genomic_DNA"/>
</dbReference>
<comment type="caution">
    <text evidence="4">The sequence shown here is derived from an EMBL/GenBank/DDBJ whole genome shotgun (WGS) entry which is preliminary data.</text>
</comment>
<dbReference type="Gene3D" id="3.30.410.10">
    <property type="entry name" value="Cholesterol Oxidase, domain 2"/>
    <property type="match status" value="1"/>
</dbReference>
<name>A0A8H6HDK3_9AGAR</name>
<protein>
    <recommendedName>
        <fullName evidence="2">26S proteasome complex subunit SEM1</fullName>
    </recommendedName>
</protein>
<comment type="function">
    <text evidence="2">Component of the 26S proteasome, a multiprotein complex involved in the ATP-dependent degradation of ubiquitinated proteins.</text>
</comment>
<dbReference type="GO" id="GO:0005634">
    <property type="term" value="C:nucleus"/>
    <property type="evidence" value="ECO:0007669"/>
    <property type="project" value="UniProtKB-SubCell"/>
</dbReference>
<organism evidence="4 5">
    <name type="scientific">Ephemerocybe angulata</name>
    <dbReference type="NCBI Taxonomy" id="980116"/>
    <lineage>
        <taxon>Eukaryota</taxon>
        <taxon>Fungi</taxon>
        <taxon>Dikarya</taxon>
        <taxon>Basidiomycota</taxon>
        <taxon>Agaricomycotina</taxon>
        <taxon>Agaricomycetes</taxon>
        <taxon>Agaricomycetidae</taxon>
        <taxon>Agaricales</taxon>
        <taxon>Agaricineae</taxon>
        <taxon>Psathyrellaceae</taxon>
        <taxon>Ephemerocybe</taxon>
    </lineage>
</organism>
<dbReference type="OrthoDB" id="5586203at2759"/>
<evidence type="ECO:0000256" key="2">
    <source>
        <dbReference type="RuleBase" id="RU369057"/>
    </source>
</evidence>
<keyword evidence="2" id="KW-0647">Proteasome</keyword>
<keyword evidence="2" id="KW-0539">Nucleus</keyword>
<dbReference type="GO" id="GO:0043248">
    <property type="term" value="P:proteasome assembly"/>
    <property type="evidence" value="ECO:0007669"/>
    <property type="project" value="UniProtKB-UniRule"/>
</dbReference>
<dbReference type="GO" id="GO:0006406">
    <property type="term" value="P:mRNA export from nucleus"/>
    <property type="evidence" value="ECO:0007669"/>
    <property type="project" value="UniProtKB-UniRule"/>
</dbReference>
<evidence type="ECO:0000256" key="3">
    <source>
        <dbReference type="SAM" id="MobiDB-lite"/>
    </source>
</evidence>
<keyword evidence="5" id="KW-1185">Reference proteome</keyword>
<reference evidence="4 5" key="1">
    <citation type="submission" date="2020-07" db="EMBL/GenBank/DDBJ databases">
        <title>Comparative genomics of pyrophilous fungi reveals a link between fire events and developmental genes.</title>
        <authorList>
            <consortium name="DOE Joint Genome Institute"/>
            <person name="Steindorff A.S."/>
            <person name="Carver A."/>
            <person name="Calhoun S."/>
            <person name="Stillman K."/>
            <person name="Liu H."/>
            <person name="Lipzen A."/>
            <person name="Pangilinan J."/>
            <person name="Labutti K."/>
            <person name="Bruns T.D."/>
            <person name="Grigoriev I.V."/>
        </authorList>
    </citation>
    <scope>NUCLEOTIDE SEQUENCE [LARGE SCALE GENOMIC DNA]</scope>
    <source>
        <strain evidence="4 5">CBS 144469</strain>
    </source>
</reference>
<accession>A0A8H6HDK3</accession>
<dbReference type="AlphaFoldDB" id="A0A8H6HDK3"/>
<gene>
    <name evidence="4" type="ORF">DFP72DRAFT_1077902</name>
</gene>
<sequence>MDLAHLGGAPRGAAKSTGDKLWKYNWDDDDIEDDFTMQLRCIGIDAALTGRVLTNPWFTDPVDVASLITAIDELIASIKNVPSSPTTRRPSRGMWTAPPAVG</sequence>
<comment type="similarity">
    <text evidence="1 2">Belongs to the DSS1/SEM1 family.</text>
</comment>
<dbReference type="InterPro" id="IPR007834">
    <property type="entry name" value="DSS1_SEM1"/>
</dbReference>